<dbReference type="OrthoDB" id="9813770at2"/>
<dbReference type="Proteomes" id="UP000307790">
    <property type="component" value="Unassembled WGS sequence"/>
</dbReference>
<evidence type="ECO:0000313" key="2">
    <source>
        <dbReference type="Proteomes" id="UP000307790"/>
    </source>
</evidence>
<keyword evidence="2" id="KW-1185">Reference proteome</keyword>
<sequence length="199" mass="22424">MNRELFFIYDSHCPWSYATTALVRALVDAHPEMQLHLLHVAYFDGTDGVKKTLAETVANQSTVSFSLDYTRGCEQPQDATTVVNLMAWLSAKQPDIALEVLEEIQRLHFQEGLLMVGPEDFDSMAERFRLSIPGKVFKDKLSKDAEHQLADVAELQEVIETTAFPALLVAHDERIVLLNHNLYLTHPGKVVEGVEMELS</sequence>
<dbReference type="EMBL" id="VCBC01000014">
    <property type="protein sequence ID" value="TLU61867.1"/>
    <property type="molecule type" value="Genomic_DNA"/>
</dbReference>
<dbReference type="Gene3D" id="3.40.30.10">
    <property type="entry name" value="Glutaredoxin"/>
    <property type="match status" value="1"/>
</dbReference>
<comment type="caution">
    <text evidence="1">The sequence shown here is derived from an EMBL/GenBank/DDBJ whole genome shotgun (WGS) entry which is preliminary data.</text>
</comment>
<dbReference type="GO" id="GO:0016853">
    <property type="term" value="F:isomerase activity"/>
    <property type="evidence" value="ECO:0007669"/>
    <property type="project" value="UniProtKB-KW"/>
</dbReference>
<gene>
    <name evidence="1" type="ORF">FE810_13700</name>
</gene>
<dbReference type="RefSeq" id="WP_138320633.1">
    <property type="nucleotide sequence ID" value="NZ_VCBC01000014.1"/>
</dbReference>
<name>A0A5R9IKP5_9GAMM</name>
<dbReference type="AlphaFoldDB" id="A0A5R9IKP5"/>
<dbReference type="SUPFAM" id="SSF52833">
    <property type="entry name" value="Thioredoxin-like"/>
    <property type="match status" value="1"/>
</dbReference>
<accession>A0A5R9IKP5</accession>
<organism evidence="1 2">
    <name type="scientific">Thalassotalea litorea</name>
    <dbReference type="NCBI Taxonomy" id="2020715"/>
    <lineage>
        <taxon>Bacteria</taxon>
        <taxon>Pseudomonadati</taxon>
        <taxon>Pseudomonadota</taxon>
        <taxon>Gammaproteobacteria</taxon>
        <taxon>Alteromonadales</taxon>
        <taxon>Colwelliaceae</taxon>
        <taxon>Thalassotalea</taxon>
    </lineage>
</organism>
<keyword evidence="1" id="KW-0413">Isomerase</keyword>
<protein>
    <submittedName>
        <fullName evidence="1">Protein-disulfide isomerase</fullName>
    </submittedName>
</protein>
<reference evidence="1 2" key="1">
    <citation type="submission" date="2019-05" db="EMBL/GenBank/DDBJ databases">
        <title>Genome sequences of Thalassotalea litorea 1K03283.</title>
        <authorList>
            <person name="Zhang D."/>
        </authorList>
    </citation>
    <scope>NUCLEOTIDE SEQUENCE [LARGE SCALE GENOMIC DNA]</scope>
    <source>
        <strain evidence="1 2">MCCC 1K03283</strain>
    </source>
</reference>
<proteinExistence type="predicted"/>
<dbReference type="InterPro" id="IPR036249">
    <property type="entry name" value="Thioredoxin-like_sf"/>
</dbReference>
<evidence type="ECO:0000313" key="1">
    <source>
        <dbReference type="EMBL" id="TLU61867.1"/>
    </source>
</evidence>